<evidence type="ECO:0000313" key="2">
    <source>
        <dbReference type="WBParaSite" id="Hba_03544"/>
    </source>
</evidence>
<keyword evidence="1" id="KW-1185">Reference proteome</keyword>
<organism evidence="1 2">
    <name type="scientific">Heterorhabditis bacteriophora</name>
    <name type="common">Entomopathogenic nematode worm</name>
    <dbReference type="NCBI Taxonomy" id="37862"/>
    <lineage>
        <taxon>Eukaryota</taxon>
        <taxon>Metazoa</taxon>
        <taxon>Ecdysozoa</taxon>
        <taxon>Nematoda</taxon>
        <taxon>Chromadorea</taxon>
        <taxon>Rhabditida</taxon>
        <taxon>Rhabditina</taxon>
        <taxon>Rhabditomorpha</taxon>
        <taxon>Strongyloidea</taxon>
        <taxon>Heterorhabditidae</taxon>
        <taxon>Heterorhabditis</taxon>
    </lineage>
</organism>
<reference evidence="2" key="1">
    <citation type="submission" date="2016-11" db="UniProtKB">
        <authorList>
            <consortium name="WormBaseParasite"/>
        </authorList>
    </citation>
    <scope>IDENTIFICATION</scope>
</reference>
<name>A0A1I7WF39_HETBA</name>
<dbReference type="AlphaFoldDB" id="A0A1I7WF39"/>
<protein>
    <submittedName>
        <fullName evidence="2">SHSP domain-containing protein</fullName>
    </submittedName>
</protein>
<dbReference type="WBParaSite" id="Hba_03544">
    <property type="protein sequence ID" value="Hba_03544"/>
    <property type="gene ID" value="Hba_03544"/>
</dbReference>
<sequence length="118" mass="13735">MCLSKKDDYDVVRRRKCGLDIEQKQEAVGCRRCKQHRVNHDLSEGTSQQWAIHLRVLNRDITPCRSTKVRELFGMSCSSPKDFDVNIYEDRTVMLVTEEAVPTTIHSVTVQEKKKNIR</sequence>
<evidence type="ECO:0000313" key="1">
    <source>
        <dbReference type="Proteomes" id="UP000095283"/>
    </source>
</evidence>
<dbReference type="Proteomes" id="UP000095283">
    <property type="component" value="Unplaced"/>
</dbReference>
<proteinExistence type="predicted"/>
<accession>A0A1I7WF39</accession>